<dbReference type="GO" id="GO:0005886">
    <property type="term" value="C:plasma membrane"/>
    <property type="evidence" value="ECO:0007669"/>
    <property type="project" value="TreeGrafter"/>
</dbReference>
<evidence type="ECO:0000256" key="4">
    <source>
        <dbReference type="ARBA" id="ARBA00022840"/>
    </source>
</evidence>
<dbReference type="AlphaFoldDB" id="A0AAW0NC74"/>
<reference evidence="10" key="1">
    <citation type="submission" date="2024-04" db="EMBL/GenBank/DDBJ databases">
        <title>Salinicola lusitanus LLJ914,a marine bacterium isolated from the Okinawa Trough.</title>
        <authorList>
            <person name="Li J."/>
        </authorList>
    </citation>
    <scope>NUCLEOTIDE SEQUENCE [LARGE SCALE GENOMIC DNA]</scope>
</reference>
<sequence>MDEVGKKGKTNPAATANLCSKIFFWWLNPLFSIGYKRPLEEDDLYEVLPEDGSQHLGEELQRYKSLTLDQNIQNAKSKQSPSLNRAIIRCYWKSYAVLGFFTFVVEVNKVVQPVFLGKIIQYFESYEPANSAALHAALGYAAGLSICTLGLAIMQHLYFYHVQRAGFVSQQRSHGKTTTGQIVNLLSNDVMKFDEVTLFLHFLWVAPLQAAAVVGFSGQRLARRVWSETAILTDSRIRTMNEVVSGMRIIKMYAWEKPFAALVSDIEGNL</sequence>
<dbReference type="PROSITE" id="PS50929">
    <property type="entry name" value="ABC_TM1F"/>
    <property type="match status" value="1"/>
</dbReference>
<keyword evidence="1" id="KW-0813">Transport</keyword>
<feature type="transmembrane region" description="Helical" evidence="7">
    <location>
        <begin position="132"/>
        <end position="154"/>
    </location>
</feature>
<dbReference type="GO" id="GO:0005524">
    <property type="term" value="F:ATP binding"/>
    <property type="evidence" value="ECO:0007669"/>
    <property type="project" value="UniProtKB-KW"/>
</dbReference>
<name>A0AAW0NC74_9GOBI</name>
<keyword evidence="4" id="KW-0067">ATP-binding</keyword>
<evidence type="ECO:0000256" key="5">
    <source>
        <dbReference type="ARBA" id="ARBA00022989"/>
    </source>
</evidence>
<keyword evidence="6 7" id="KW-0472">Membrane</keyword>
<keyword evidence="5 7" id="KW-1133">Transmembrane helix</keyword>
<dbReference type="PANTHER" id="PTHR24223">
    <property type="entry name" value="ATP-BINDING CASSETTE SUB-FAMILY C"/>
    <property type="match status" value="1"/>
</dbReference>
<dbReference type="PANTHER" id="PTHR24223:SF357">
    <property type="entry name" value="ATP-BINDING CASSETTE SUB-FAMILY C MEMBER 4"/>
    <property type="match status" value="1"/>
</dbReference>
<evidence type="ECO:0000313" key="10">
    <source>
        <dbReference type="Proteomes" id="UP001460270"/>
    </source>
</evidence>
<proteinExistence type="predicted"/>
<dbReference type="InterPro" id="IPR011527">
    <property type="entry name" value="ABC1_TM_dom"/>
</dbReference>
<evidence type="ECO:0000256" key="6">
    <source>
        <dbReference type="ARBA" id="ARBA00023136"/>
    </source>
</evidence>
<evidence type="ECO:0000256" key="7">
    <source>
        <dbReference type="SAM" id="Phobius"/>
    </source>
</evidence>
<dbReference type="Gene3D" id="1.20.1560.10">
    <property type="entry name" value="ABC transporter type 1, transmembrane domain"/>
    <property type="match status" value="2"/>
</dbReference>
<accession>A0AAW0NC74</accession>
<evidence type="ECO:0000313" key="9">
    <source>
        <dbReference type="EMBL" id="KAK7893420.1"/>
    </source>
</evidence>
<evidence type="ECO:0000256" key="1">
    <source>
        <dbReference type="ARBA" id="ARBA00022448"/>
    </source>
</evidence>
<evidence type="ECO:0000256" key="2">
    <source>
        <dbReference type="ARBA" id="ARBA00022692"/>
    </source>
</evidence>
<dbReference type="EMBL" id="JBBPFD010000016">
    <property type="protein sequence ID" value="KAK7893420.1"/>
    <property type="molecule type" value="Genomic_DNA"/>
</dbReference>
<organism evidence="9 10">
    <name type="scientific">Mugilogobius chulae</name>
    <name type="common">yellowstripe goby</name>
    <dbReference type="NCBI Taxonomy" id="88201"/>
    <lineage>
        <taxon>Eukaryota</taxon>
        <taxon>Metazoa</taxon>
        <taxon>Chordata</taxon>
        <taxon>Craniata</taxon>
        <taxon>Vertebrata</taxon>
        <taxon>Euteleostomi</taxon>
        <taxon>Actinopterygii</taxon>
        <taxon>Neopterygii</taxon>
        <taxon>Teleostei</taxon>
        <taxon>Neoteleostei</taxon>
        <taxon>Acanthomorphata</taxon>
        <taxon>Gobiaria</taxon>
        <taxon>Gobiiformes</taxon>
        <taxon>Gobioidei</taxon>
        <taxon>Gobiidae</taxon>
        <taxon>Gobionellinae</taxon>
        <taxon>Mugilogobius</taxon>
    </lineage>
</organism>
<dbReference type="SUPFAM" id="SSF90123">
    <property type="entry name" value="ABC transporter transmembrane region"/>
    <property type="match status" value="1"/>
</dbReference>
<feature type="transmembrane region" description="Helical" evidence="7">
    <location>
        <begin position="86"/>
        <end position="105"/>
    </location>
</feature>
<comment type="caution">
    <text evidence="9">The sequence shown here is derived from an EMBL/GenBank/DDBJ whole genome shotgun (WGS) entry which is preliminary data.</text>
</comment>
<dbReference type="GO" id="GO:0140359">
    <property type="term" value="F:ABC-type transporter activity"/>
    <property type="evidence" value="ECO:0007669"/>
    <property type="project" value="InterPro"/>
</dbReference>
<dbReference type="InterPro" id="IPR050173">
    <property type="entry name" value="ABC_transporter_C-like"/>
</dbReference>
<keyword evidence="2 7" id="KW-0812">Transmembrane</keyword>
<evidence type="ECO:0000259" key="8">
    <source>
        <dbReference type="PROSITE" id="PS50929"/>
    </source>
</evidence>
<keyword evidence="10" id="KW-1185">Reference proteome</keyword>
<keyword evidence="3" id="KW-0547">Nucleotide-binding</keyword>
<dbReference type="Proteomes" id="UP001460270">
    <property type="component" value="Unassembled WGS sequence"/>
</dbReference>
<feature type="domain" description="ABC transmembrane type-1" evidence="8">
    <location>
        <begin position="110"/>
        <end position="270"/>
    </location>
</feature>
<protein>
    <recommendedName>
        <fullName evidence="8">ABC transmembrane type-1 domain-containing protein</fullName>
    </recommendedName>
</protein>
<gene>
    <name evidence="9" type="ORF">WMY93_022572</name>
</gene>
<evidence type="ECO:0000256" key="3">
    <source>
        <dbReference type="ARBA" id="ARBA00022741"/>
    </source>
</evidence>
<dbReference type="InterPro" id="IPR036640">
    <property type="entry name" value="ABC1_TM_sf"/>
</dbReference>